<dbReference type="GO" id="GO:0016161">
    <property type="term" value="F:beta-amylase activity"/>
    <property type="evidence" value="ECO:0007669"/>
    <property type="project" value="UniProtKB-EC"/>
</dbReference>
<evidence type="ECO:0000256" key="2">
    <source>
        <dbReference type="ARBA" id="ARBA00023277"/>
    </source>
</evidence>
<evidence type="ECO:0000313" key="8">
    <source>
        <dbReference type="Proteomes" id="UP000601435"/>
    </source>
</evidence>
<evidence type="ECO:0000313" key="7">
    <source>
        <dbReference type="EMBL" id="CAE7257542.1"/>
    </source>
</evidence>
<keyword evidence="2 4" id="KW-0119">Carbohydrate metabolism</keyword>
<feature type="compositionally biased region" description="Low complexity" evidence="5">
    <location>
        <begin position="216"/>
        <end position="226"/>
    </location>
</feature>
<gene>
    <name evidence="7" type="primary">BAM3</name>
    <name evidence="7" type="ORF">SNEC2469_LOCUS5724</name>
</gene>
<dbReference type="PANTHER" id="PTHR31352">
    <property type="entry name" value="BETA-AMYLASE 1, CHLOROPLASTIC"/>
    <property type="match status" value="1"/>
</dbReference>
<sequence length="408" mass="46111">MVGAFCVLLASLAVAGADICETDDASMLMTNSLDPGPSLSESSARQHAGTGVFVMLPLDLFDEAFRLKNPEQLKHWFAQLAKAQVTGLMVDCWWGLTEPAPGQYDFTGYRELVDLVKEFGFKLQVVTSFHAQGTSIPLPSWLLSTRDVWYKDANGSETFSYISLWADHVEIHGRTPVKMYRDWMQHFRTFFASDLGATITEMMIGLGTDGELKYPSYEGSDGSSSESRGKRLHRRPPDWGQPPPPSDTGNYNSVWNTTRFFTDGYRLNSWNTAGMPRRFYEQLATCFVMQWIFLPKLQEPRPHLSSGLRDRAHTDKNLASGVHWMYKTPSHAAELTAGYYNANNNQPYSRLARLFKSFDVYFDFTCMEMTDASQPTDAFSGPQELVFQVITATASDDSMSRVHMRQHI</sequence>
<evidence type="ECO:0000256" key="1">
    <source>
        <dbReference type="ARBA" id="ARBA00005652"/>
    </source>
</evidence>
<keyword evidence="4" id="KW-0326">Glycosidase</keyword>
<dbReference type="InterPro" id="IPR017853">
    <property type="entry name" value="GH"/>
</dbReference>
<dbReference type="OrthoDB" id="1660156at2759"/>
<reference evidence="7" key="1">
    <citation type="submission" date="2021-02" db="EMBL/GenBank/DDBJ databases">
        <authorList>
            <person name="Dougan E. K."/>
            <person name="Rhodes N."/>
            <person name="Thang M."/>
            <person name="Chan C."/>
        </authorList>
    </citation>
    <scope>NUCLEOTIDE SEQUENCE</scope>
</reference>
<dbReference type="PANTHER" id="PTHR31352:SF1">
    <property type="entry name" value="BETA-AMYLASE 3, CHLOROPLASTIC"/>
    <property type="match status" value="1"/>
</dbReference>
<dbReference type="GO" id="GO:0000272">
    <property type="term" value="P:polysaccharide catabolic process"/>
    <property type="evidence" value="ECO:0007669"/>
    <property type="project" value="UniProtKB-KW"/>
</dbReference>
<comment type="similarity">
    <text evidence="1 4">Belongs to the glycosyl hydrolase 14 family.</text>
</comment>
<comment type="catalytic activity">
    <reaction evidence="4">
        <text>Hydrolysis of (1-&gt;4)-alpha-D-glucosidic linkages in polysaccharides so as to remove successive maltose units from the non-reducing ends of the chains.</text>
        <dbReference type="EC" id="3.2.1.2"/>
    </reaction>
</comment>
<dbReference type="Proteomes" id="UP000601435">
    <property type="component" value="Unassembled WGS sequence"/>
</dbReference>
<dbReference type="Pfam" id="PF01373">
    <property type="entry name" value="Glyco_hydro_14"/>
    <property type="match status" value="2"/>
</dbReference>
<name>A0A812MJV8_9DINO</name>
<feature type="chain" id="PRO_5033002377" description="Beta-amylase" evidence="6">
    <location>
        <begin position="18"/>
        <end position="408"/>
    </location>
</feature>
<comment type="caution">
    <text evidence="7">The sequence shown here is derived from an EMBL/GenBank/DDBJ whole genome shotgun (WGS) entry which is preliminary data.</text>
</comment>
<evidence type="ECO:0000256" key="6">
    <source>
        <dbReference type="SAM" id="SignalP"/>
    </source>
</evidence>
<feature type="signal peptide" evidence="6">
    <location>
        <begin position="1"/>
        <end position="17"/>
    </location>
</feature>
<dbReference type="Gene3D" id="3.20.20.80">
    <property type="entry name" value="Glycosidases"/>
    <property type="match status" value="1"/>
</dbReference>
<dbReference type="PRINTS" id="PR00750">
    <property type="entry name" value="BETAAMYLASE"/>
</dbReference>
<protein>
    <recommendedName>
        <fullName evidence="4">Beta-amylase</fullName>
        <ecNumber evidence="4">3.2.1.2</ecNumber>
    </recommendedName>
</protein>
<dbReference type="EMBL" id="CAJNJA010010442">
    <property type="protein sequence ID" value="CAE7257542.1"/>
    <property type="molecule type" value="Genomic_DNA"/>
</dbReference>
<keyword evidence="4" id="KW-0378">Hydrolase</keyword>
<dbReference type="EC" id="3.2.1.2" evidence="4"/>
<keyword evidence="3 4" id="KW-0624">Polysaccharide degradation</keyword>
<keyword evidence="6" id="KW-0732">Signal</keyword>
<dbReference type="AlphaFoldDB" id="A0A812MJV8"/>
<evidence type="ECO:0000256" key="4">
    <source>
        <dbReference type="RuleBase" id="RU000509"/>
    </source>
</evidence>
<organism evidence="7 8">
    <name type="scientific">Symbiodinium necroappetens</name>
    <dbReference type="NCBI Taxonomy" id="1628268"/>
    <lineage>
        <taxon>Eukaryota</taxon>
        <taxon>Sar</taxon>
        <taxon>Alveolata</taxon>
        <taxon>Dinophyceae</taxon>
        <taxon>Suessiales</taxon>
        <taxon>Symbiodiniaceae</taxon>
        <taxon>Symbiodinium</taxon>
    </lineage>
</organism>
<evidence type="ECO:0000256" key="5">
    <source>
        <dbReference type="SAM" id="MobiDB-lite"/>
    </source>
</evidence>
<evidence type="ECO:0000256" key="3">
    <source>
        <dbReference type="ARBA" id="ARBA00023326"/>
    </source>
</evidence>
<dbReference type="SUPFAM" id="SSF51445">
    <property type="entry name" value="(Trans)glycosidases"/>
    <property type="match status" value="1"/>
</dbReference>
<proteinExistence type="inferred from homology"/>
<accession>A0A812MJV8</accession>
<feature type="region of interest" description="Disordered" evidence="5">
    <location>
        <begin position="215"/>
        <end position="252"/>
    </location>
</feature>
<dbReference type="InterPro" id="IPR001554">
    <property type="entry name" value="Glyco_hydro_14"/>
</dbReference>
<keyword evidence="8" id="KW-1185">Reference proteome</keyword>